<dbReference type="FunFam" id="3.30.160.20:FF:000006">
    <property type="entry name" value="interleukin enhancer-binding factor 3 isoform X2"/>
    <property type="match status" value="1"/>
</dbReference>
<feature type="domain" description="DRBM" evidence="8">
    <location>
        <begin position="452"/>
        <end position="518"/>
    </location>
</feature>
<dbReference type="SUPFAM" id="SSF54768">
    <property type="entry name" value="dsRNA-binding domain-like"/>
    <property type="match status" value="2"/>
</dbReference>
<dbReference type="Gene3D" id="1.10.1410.40">
    <property type="match status" value="1"/>
</dbReference>
<feature type="compositionally biased region" description="Basic and acidic residues" evidence="7">
    <location>
        <begin position="516"/>
        <end position="525"/>
    </location>
</feature>
<dbReference type="PROSITE" id="PS50137">
    <property type="entry name" value="DS_RBD"/>
    <property type="match status" value="2"/>
</dbReference>
<evidence type="ECO:0000256" key="6">
    <source>
        <dbReference type="PROSITE-ProRule" id="PRU00266"/>
    </source>
</evidence>
<dbReference type="Proteomes" id="UP000694395">
    <property type="component" value="Chromosome 6"/>
</dbReference>
<evidence type="ECO:0000256" key="3">
    <source>
        <dbReference type="ARBA" id="ARBA00022737"/>
    </source>
</evidence>
<reference evidence="10" key="1">
    <citation type="submission" date="2020-07" db="EMBL/GenBank/DDBJ databases">
        <title>A long reads based de novo assembly of the rainbow trout Arlee double haploid line genome.</title>
        <authorList>
            <person name="Gao G."/>
            <person name="Palti Y."/>
        </authorList>
    </citation>
    <scope>NUCLEOTIDE SEQUENCE [LARGE SCALE GENOMIC DNA]</scope>
</reference>
<dbReference type="InterPro" id="IPR043519">
    <property type="entry name" value="NT_sf"/>
</dbReference>
<feature type="region of interest" description="Disordered" evidence="7">
    <location>
        <begin position="273"/>
        <end position="302"/>
    </location>
</feature>
<dbReference type="Pfam" id="PF20965">
    <property type="entry name" value="DZF_C"/>
    <property type="match status" value="1"/>
</dbReference>
<keyword evidence="5" id="KW-0238">DNA-binding</keyword>
<name>A0A8C7P3T7_ONCMY</name>
<reference evidence="10" key="2">
    <citation type="submission" date="2025-08" db="UniProtKB">
        <authorList>
            <consortium name="Ensembl"/>
        </authorList>
    </citation>
    <scope>IDENTIFICATION</scope>
</reference>
<dbReference type="PANTHER" id="PTHR45762">
    <property type="entry name" value="ZINC FINGER RNA-BINDING PROTEIN"/>
    <property type="match status" value="1"/>
</dbReference>
<feature type="compositionally biased region" description="Basic and acidic residues" evidence="7">
    <location>
        <begin position="407"/>
        <end position="424"/>
    </location>
</feature>
<dbReference type="Gene3D" id="3.30.460.10">
    <property type="entry name" value="Beta Polymerase, domain 2"/>
    <property type="match status" value="1"/>
</dbReference>
<evidence type="ECO:0000259" key="8">
    <source>
        <dbReference type="PROSITE" id="PS50137"/>
    </source>
</evidence>
<dbReference type="GO" id="GO:0003725">
    <property type="term" value="F:double-stranded RNA binding"/>
    <property type="evidence" value="ECO:0007669"/>
    <property type="project" value="TreeGrafter"/>
</dbReference>
<protein>
    <recommendedName>
        <fullName evidence="12">Spermatid perinuclear RNA-binding protein</fullName>
    </recommendedName>
</protein>
<dbReference type="InterPro" id="IPR014720">
    <property type="entry name" value="dsRBD_dom"/>
</dbReference>
<evidence type="ECO:0000313" key="11">
    <source>
        <dbReference type="Proteomes" id="UP000694395"/>
    </source>
</evidence>
<evidence type="ECO:0000259" key="9">
    <source>
        <dbReference type="PROSITE" id="PS51703"/>
    </source>
</evidence>
<evidence type="ECO:0000256" key="5">
    <source>
        <dbReference type="ARBA" id="ARBA00023125"/>
    </source>
</evidence>
<evidence type="ECO:0000256" key="2">
    <source>
        <dbReference type="ARBA" id="ARBA00022490"/>
    </source>
</evidence>
<dbReference type="FunFam" id="1.10.1410.40:FF:000001">
    <property type="entry name" value="interleukin enhancer-binding factor 3 isoform X1"/>
    <property type="match status" value="1"/>
</dbReference>
<comment type="subcellular location">
    <subcellularLocation>
        <location evidence="1">Cytoplasm</location>
    </subcellularLocation>
</comment>
<dbReference type="FunFam" id="3.30.160.20:FF:000008">
    <property type="entry name" value="interleukin enhancer-binding factor 3 isoform X2"/>
    <property type="match status" value="1"/>
</dbReference>
<dbReference type="Pfam" id="PF07528">
    <property type="entry name" value="DZF_N"/>
    <property type="match status" value="1"/>
</dbReference>
<evidence type="ECO:0000313" key="10">
    <source>
        <dbReference type="Ensembl" id="ENSOMYP00000016160.2"/>
    </source>
</evidence>
<organism evidence="10 11">
    <name type="scientific">Oncorhynchus mykiss</name>
    <name type="common">Rainbow trout</name>
    <name type="synonym">Salmo gairdneri</name>
    <dbReference type="NCBI Taxonomy" id="8022"/>
    <lineage>
        <taxon>Eukaryota</taxon>
        <taxon>Metazoa</taxon>
        <taxon>Chordata</taxon>
        <taxon>Craniata</taxon>
        <taxon>Vertebrata</taxon>
        <taxon>Euteleostomi</taxon>
        <taxon>Actinopterygii</taxon>
        <taxon>Neopterygii</taxon>
        <taxon>Teleostei</taxon>
        <taxon>Protacanthopterygii</taxon>
        <taxon>Salmoniformes</taxon>
        <taxon>Salmonidae</taxon>
        <taxon>Salmoninae</taxon>
        <taxon>Oncorhynchus</taxon>
    </lineage>
</organism>
<feature type="region of interest" description="Disordered" evidence="7">
    <location>
        <begin position="516"/>
        <end position="544"/>
    </location>
</feature>
<evidence type="ECO:0000256" key="1">
    <source>
        <dbReference type="ARBA" id="ARBA00004496"/>
    </source>
</evidence>
<proteinExistence type="predicted"/>
<feature type="compositionally biased region" description="Low complexity" evidence="7">
    <location>
        <begin position="426"/>
        <end position="439"/>
    </location>
</feature>
<feature type="domain" description="DZF" evidence="9">
    <location>
        <begin position="1"/>
        <end position="300"/>
    </location>
</feature>
<reference evidence="10" key="3">
    <citation type="submission" date="2025-09" db="UniProtKB">
        <authorList>
            <consortium name="Ensembl"/>
        </authorList>
    </citation>
    <scope>IDENTIFICATION</scope>
</reference>
<keyword evidence="11" id="KW-1185">Reference proteome</keyword>
<dbReference type="SMART" id="SM00572">
    <property type="entry name" value="DZF"/>
    <property type="match status" value="1"/>
</dbReference>
<dbReference type="Pfam" id="PF00035">
    <property type="entry name" value="dsrm"/>
    <property type="match status" value="2"/>
</dbReference>
<dbReference type="FunFam" id="3.30.460.10:FF:000011">
    <property type="entry name" value="interleukin enhancer-binding factor 3 isoform X1"/>
    <property type="match status" value="1"/>
</dbReference>
<evidence type="ECO:0000256" key="4">
    <source>
        <dbReference type="ARBA" id="ARBA00022884"/>
    </source>
</evidence>
<sequence>MAKHANIYPSPEELEAVQKLVSTVECALKQVSDWMDNLNASQSKNASILCGVMRVGLVAKGLLVKGDMDLELVLMCRDKPTKLLLYTVGTNLPVQLQVCFHSIFLKVPSANTMCVLILSLSPEEGVGELEVLDERRCQAALATLRHTKWFQSRVTDLKSCVIVMRILRDMCNRLIVWEPLKGWPMELICEKSIATCNRPLGPGEALRRVMECIASGILLPDGPGVHDPCEREPTDTLSVITGQQAEAITQNAQHALRLLAFGQLYKVLNMNPLPPTKPSHRLSGSDKKGTCRKRQHEDEHTNDRQLFKKMKCNLMGVLDSKMMDPNHPMNALMRLNQVHPGLHYKLLSQSGPVHTPVFTMSVDVQGTVHEASGCSKKTAKLKVALKVLQALGYPAGFEVDLDSLSADERSDSEGRNHRSERNDRMSTSSRSNSVTSTDTCESRIPGPLLTPGGKNPVMELNEKRRGLKYELLSETGGSYDKRFIIEVEVDKQKFRGSGPNKKAAKASAALAALKRLFSDSKDPHNKTRGPRTPVGGQTSLSAHP</sequence>
<feature type="region of interest" description="Disordered" evidence="7">
    <location>
        <begin position="407"/>
        <end position="457"/>
    </location>
</feature>
<keyword evidence="2" id="KW-0963">Cytoplasm</keyword>
<feature type="compositionally biased region" description="Basic and acidic residues" evidence="7">
    <location>
        <begin position="283"/>
        <end position="302"/>
    </location>
</feature>
<dbReference type="AlphaFoldDB" id="A0A8C7P3T7"/>
<dbReference type="InterPro" id="IPR049401">
    <property type="entry name" value="DZF_dom_N"/>
</dbReference>
<evidence type="ECO:0000256" key="7">
    <source>
        <dbReference type="SAM" id="MobiDB-lite"/>
    </source>
</evidence>
<dbReference type="Ensembl" id="ENSOMYT00000017829.2">
    <property type="protein sequence ID" value="ENSOMYP00000016160.2"/>
    <property type="gene ID" value="ENSOMYG00000007651.2"/>
</dbReference>
<gene>
    <name evidence="10" type="primary">LOC110525457</name>
</gene>
<feature type="compositionally biased region" description="Polar residues" evidence="7">
    <location>
        <begin position="535"/>
        <end position="544"/>
    </location>
</feature>
<dbReference type="GO" id="GO:0071011">
    <property type="term" value="C:precatalytic spliceosome"/>
    <property type="evidence" value="ECO:0007669"/>
    <property type="project" value="TreeGrafter"/>
</dbReference>
<dbReference type="GO" id="GO:0003677">
    <property type="term" value="F:DNA binding"/>
    <property type="evidence" value="ECO:0007669"/>
    <property type="project" value="UniProtKB-KW"/>
</dbReference>
<keyword evidence="3" id="KW-0677">Repeat</keyword>
<dbReference type="GO" id="GO:0005737">
    <property type="term" value="C:cytoplasm"/>
    <property type="evidence" value="ECO:0007669"/>
    <property type="project" value="UniProtKB-SubCell"/>
</dbReference>
<dbReference type="PROSITE" id="PS51703">
    <property type="entry name" value="DZF"/>
    <property type="match status" value="1"/>
</dbReference>
<dbReference type="GeneTree" id="ENSGT00940000154687"/>
<feature type="domain" description="DRBM" evidence="8">
    <location>
        <begin position="327"/>
        <end position="393"/>
    </location>
</feature>
<dbReference type="GO" id="GO:0003727">
    <property type="term" value="F:single-stranded RNA binding"/>
    <property type="evidence" value="ECO:0007669"/>
    <property type="project" value="TreeGrafter"/>
</dbReference>
<dbReference type="PANTHER" id="PTHR45762:SF1">
    <property type="entry name" value="SPERMATID PERINUCLEAR RNA-BINDING PROTEIN"/>
    <property type="match status" value="1"/>
</dbReference>
<keyword evidence="4 6" id="KW-0694">RNA-binding</keyword>
<evidence type="ECO:0008006" key="12">
    <source>
        <dbReference type="Google" id="ProtNLM"/>
    </source>
</evidence>
<dbReference type="InterPro" id="IPR006561">
    <property type="entry name" value="DZF_dom"/>
</dbReference>
<accession>A0A8C7P3T7</accession>
<dbReference type="SMART" id="SM00358">
    <property type="entry name" value="DSRM"/>
    <property type="match status" value="2"/>
</dbReference>
<dbReference type="InterPro" id="IPR049402">
    <property type="entry name" value="DZF_dom_C"/>
</dbReference>
<dbReference type="Gene3D" id="3.30.160.20">
    <property type="match status" value="2"/>
</dbReference>